<evidence type="ECO:0000256" key="1">
    <source>
        <dbReference type="SAM" id="Coils"/>
    </source>
</evidence>
<feature type="domain" description="C2 NT-type" evidence="3">
    <location>
        <begin position="8"/>
        <end position="151"/>
    </location>
</feature>
<organism evidence="4 5">
    <name type="scientific">Emiliania huxleyi (strain CCMP1516)</name>
    <dbReference type="NCBI Taxonomy" id="280463"/>
    <lineage>
        <taxon>Eukaryota</taxon>
        <taxon>Haptista</taxon>
        <taxon>Haptophyta</taxon>
        <taxon>Prymnesiophyceae</taxon>
        <taxon>Isochrysidales</taxon>
        <taxon>Noelaerhabdaceae</taxon>
        <taxon>Emiliania</taxon>
    </lineage>
</organism>
<keyword evidence="5" id="KW-1185">Reference proteome</keyword>
<dbReference type="KEGG" id="ehx:EMIHUDRAFT_453021"/>
<evidence type="ECO:0000259" key="3">
    <source>
        <dbReference type="PROSITE" id="PS51840"/>
    </source>
</evidence>
<feature type="coiled-coil region" evidence="1">
    <location>
        <begin position="501"/>
        <end position="535"/>
    </location>
</feature>
<proteinExistence type="predicted"/>
<accession>A0A0D3IBB2</accession>
<reference evidence="4" key="2">
    <citation type="submission" date="2024-10" db="UniProtKB">
        <authorList>
            <consortium name="EnsemblProtists"/>
        </authorList>
    </citation>
    <scope>IDENTIFICATION</scope>
</reference>
<dbReference type="EnsemblProtists" id="EOD08547">
    <property type="protein sequence ID" value="EOD08547"/>
    <property type="gene ID" value="EMIHUDRAFT_453021"/>
</dbReference>
<reference evidence="5" key="1">
    <citation type="journal article" date="2013" name="Nature">
        <title>Pan genome of the phytoplankton Emiliania underpins its global distribution.</title>
        <authorList>
            <person name="Read B.A."/>
            <person name="Kegel J."/>
            <person name="Klute M.J."/>
            <person name="Kuo A."/>
            <person name="Lefebvre S.C."/>
            <person name="Maumus F."/>
            <person name="Mayer C."/>
            <person name="Miller J."/>
            <person name="Monier A."/>
            <person name="Salamov A."/>
            <person name="Young J."/>
            <person name="Aguilar M."/>
            <person name="Claverie J.M."/>
            <person name="Frickenhaus S."/>
            <person name="Gonzalez K."/>
            <person name="Herman E.K."/>
            <person name="Lin Y.C."/>
            <person name="Napier J."/>
            <person name="Ogata H."/>
            <person name="Sarno A.F."/>
            <person name="Shmutz J."/>
            <person name="Schroeder D."/>
            <person name="de Vargas C."/>
            <person name="Verret F."/>
            <person name="von Dassow P."/>
            <person name="Valentin K."/>
            <person name="Van de Peer Y."/>
            <person name="Wheeler G."/>
            <person name="Dacks J.B."/>
            <person name="Delwiche C.F."/>
            <person name="Dyhrman S.T."/>
            <person name="Glockner G."/>
            <person name="John U."/>
            <person name="Richards T."/>
            <person name="Worden A.Z."/>
            <person name="Zhang X."/>
            <person name="Grigoriev I.V."/>
            <person name="Allen A.E."/>
            <person name="Bidle K."/>
            <person name="Borodovsky M."/>
            <person name="Bowler C."/>
            <person name="Brownlee C."/>
            <person name="Cock J.M."/>
            <person name="Elias M."/>
            <person name="Gladyshev V.N."/>
            <person name="Groth M."/>
            <person name="Guda C."/>
            <person name="Hadaegh A."/>
            <person name="Iglesias-Rodriguez M.D."/>
            <person name="Jenkins J."/>
            <person name="Jones B.M."/>
            <person name="Lawson T."/>
            <person name="Leese F."/>
            <person name="Lindquist E."/>
            <person name="Lobanov A."/>
            <person name="Lomsadze A."/>
            <person name="Malik S.B."/>
            <person name="Marsh M.E."/>
            <person name="Mackinder L."/>
            <person name="Mock T."/>
            <person name="Mueller-Roeber B."/>
            <person name="Pagarete A."/>
            <person name="Parker M."/>
            <person name="Probert I."/>
            <person name="Quesneville H."/>
            <person name="Raines C."/>
            <person name="Rensing S.A."/>
            <person name="Riano-Pachon D.M."/>
            <person name="Richier S."/>
            <person name="Rokitta S."/>
            <person name="Shiraiwa Y."/>
            <person name="Soanes D.M."/>
            <person name="van der Giezen M."/>
            <person name="Wahlund T.M."/>
            <person name="Williams B."/>
            <person name="Wilson W."/>
            <person name="Wolfe G."/>
            <person name="Wurch L.L."/>
        </authorList>
    </citation>
    <scope>NUCLEOTIDE SEQUENCE</scope>
</reference>
<feature type="region of interest" description="Disordered" evidence="2">
    <location>
        <begin position="426"/>
        <end position="458"/>
    </location>
</feature>
<dbReference type="InterPro" id="IPR019448">
    <property type="entry name" value="NT-C2"/>
</dbReference>
<protein>
    <recommendedName>
        <fullName evidence="3">C2 NT-type domain-containing protein</fullName>
    </recommendedName>
</protein>
<dbReference type="PROSITE" id="PS51840">
    <property type="entry name" value="C2_NT"/>
    <property type="match status" value="1"/>
</dbReference>
<dbReference type="Pfam" id="PF10358">
    <property type="entry name" value="NT-C2"/>
    <property type="match status" value="1"/>
</dbReference>
<dbReference type="RefSeq" id="XP_005760976.1">
    <property type="nucleotide sequence ID" value="XM_005760919.1"/>
</dbReference>
<evidence type="ECO:0000313" key="4">
    <source>
        <dbReference type="EnsemblProtists" id="EOD08547"/>
    </source>
</evidence>
<keyword evidence="1" id="KW-0175">Coiled coil</keyword>
<dbReference type="AlphaFoldDB" id="A0A0D3IBB2"/>
<evidence type="ECO:0000313" key="5">
    <source>
        <dbReference type="Proteomes" id="UP000013827"/>
    </source>
</evidence>
<dbReference type="Proteomes" id="UP000013827">
    <property type="component" value="Unassembled WGS sequence"/>
</dbReference>
<feature type="compositionally biased region" description="Low complexity" evidence="2">
    <location>
        <begin position="433"/>
        <end position="458"/>
    </location>
</feature>
<dbReference type="GeneID" id="17254817"/>
<name>A0A0D3IBB2_EMIH1</name>
<dbReference type="PaxDb" id="2903-EOD08547"/>
<dbReference type="HOGENOM" id="CLU_379222_0_0_1"/>
<feature type="coiled-coil region" evidence="1">
    <location>
        <begin position="599"/>
        <end position="633"/>
    </location>
</feature>
<feature type="region of interest" description="Disordered" evidence="2">
    <location>
        <begin position="222"/>
        <end position="260"/>
    </location>
</feature>
<sequence>MPRRWLGARAAGGAKFKYHYSVLVDEVVLRAGVVAPPDASFRIAWKRGDKLATTRARAAEGGRIKFDETLALVCTMYRDTTGGGFDAKEATFTLLQQQGHKGETRKMARVSLDLSSYASVDPVVKECGLVLLHDGVPVGDAKLTISCRWLRNYSRDRGDDAESMVSGTGSDRSDACSSYYGRGSGSGSSCASVGSSASSFSIAGASEAGSDVGKMSELDTDDELEEAGEAERSDGTAGVGLHAPAAAGRPREGGKAPLGERSFKAGSLLSRGPTKAQVAEMQATQAALDAAEARVAELTAALRSERKAGRSTAARGDAKAGEAEALLARVAELGAELEAERRDMMLASAQIEASDERLALVEADLAQSRKEVERQAAALHEGSSAADELAALEVQLQAERRATKQASKTAQALSAKLSEAQAGLVESKSAAQRSGAASEGEARAELAASTGQTAGSAGTPSLAAALFGEGKAMNSGGDHWRLKLHEPELAASLYRHVAEHADASDAEREMAARKLREAEAEGEALERKLSAALCEPVSLSEQVASVHDAAGSESDADSEDDDLFGGAELGLERRLCKQLVLMVGEGGGGVRRADEAADTAASQAACRQLEAQVAQLQQDLRKASVARAQALADKASVGRELSQLQKATRRARADHMALKEVATALEVKLAEQSTSAEARGELHRSGSGQMVVGDEMTRTVLKQQAEQVVALEERVQELEAELEARGGPAAR</sequence>
<feature type="coiled-coil region" evidence="1">
    <location>
        <begin position="281"/>
        <end position="409"/>
    </location>
</feature>
<evidence type="ECO:0000256" key="2">
    <source>
        <dbReference type="SAM" id="MobiDB-lite"/>
    </source>
</evidence>